<keyword evidence="5" id="KW-1185">Reference proteome</keyword>
<sequence length="288" mass="29889">MRIIAYSFVAFTFAAQAFAQQNYLVQPGDTLQTIASRQLGDLDAWNSICVLNRLESCDRIMTGMTLELPVGNDLASVPAPAEPPAEPVTQAPAEERAPRAATQAEPGRGVNLVANSRLSGAAVGAGGTLLQTWSIGGFDAAEVVAVGEEEGLPYVDIRLNGTPSGSAVFINFLDSANPIAAAGGQTWTSSAYVRLVAGDLTQVDRVFLRLQEFVGSVGGDSGGTDITDALASRTRVSTTRTLSGGATDRLISFFRIGLTGGAVDMTLRISAPQIEQADTAGPVQLTGG</sequence>
<dbReference type="Proteomes" id="UP000628984">
    <property type="component" value="Unassembled WGS sequence"/>
</dbReference>
<gene>
    <name evidence="4" type="ORF">GCM10011452_38040</name>
</gene>
<feature type="signal peptide" evidence="2">
    <location>
        <begin position="1"/>
        <end position="19"/>
    </location>
</feature>
<dbReference type="EMBL" id="BMYQ01000025">
    <property type="protein sequence ID" value="GGW46727.1"/>
    <property type="molecule type" value="Genomic_DNA"/>
</dbReference>
<proteinExistence type="predicted"/>
<evidence type="ECO:0000313" key="5">
    <source>
        <dbReference type="Proteomes" id="UP000628984"/>
    </source>
</evidence>
<dbReference type="PROSITE" id="PS51782">
    <property type="entry name" value="LYSM"/>
    <property type="match status" value="1"/>
</dbReference>
<organism evidence="4 5">
    <name type="scientific">Gemmobacter lanyuensis</name>
    <dbReference type="NCBI Taxonomy" id="1054497"/>
    <lineage>
        <taxon>Bacteria</taxon>
        <taxon>Pseudomonadati</taxon>
        <taxon>Pseudomonadota</taxon>
        <taxon>Alphaproteobacteria</taxon>
        <taxon>Rhodobacterales</taxon>
        <taxon>Paracoccaceae</taxon>
        <taxon>Gemmobacter</taxon>
    </lineage>
</organism>
<reference evidence="4" key="2">
    <citation type="submission" date="2020-09" db="EMBL/GenBank/DDBJ databases">
        <authorList>
            <person name="Sun Q."/>
            <person name="Kim S."/>
        </authorList>
    </citation>
    <scope>NUCLEOTIDE SEQUENCE</scope>
    <source>
        <strain evidence="4">KCTC 23714</strain>
    </source>
</reference>
<feature type="region of interest" description="Disordered" evidence="1">
    <location>
        <begin position="76"/>
        <end position="105"/>
    </location>
</feature>
<feature type="domain" description="LysM" evidence="3">
    <location>
        <begin position="21"/>
        <end position="68"/>
    </location>
</feature>
<dbReference type="InterPro" id="IPR018392">
    <property type="entry name" value="LysM"/>
</dbReference>
<dbReference type="RefSeq" id="WP_189635462.1">
    <property type="nucleotide sequence ID" value="NZ_BMYQ01000025.1"/>
</dbReference>
<comment type="caution">
    <text evidence="4">The sequence shown here is derived from an EMBL/GenBank/DDBJ whole genome shotgun (WGS) entry which is preliminary data.</text>
</comment>
<accession>A0A918J407</accession>
<name>A0A918J407_9RHOB</name>
<keyword evidence="2" id="KW-0732">Signal</keyword>
<dbReference type="AlphaFoldDB" id="A0A918J407"/>
<evidence type="ECO:0000256" key="2">
    <source>
        <dbReference type="SAM" id="SignalP"/>
    </source>
</evidence>
<reference evidence="4" key="1">
    <citation type="journal article" date="2014" name="Int. J. Syst. Evol. Microbiol.">
        <title>Complete genome sequence of Corynebacterium casei LMG S-19264T (=DSM 44701T), isolated from a smear-ripened cheese.</title>
        <authorList>
            <consortium name="US DOE Joint Genome Institute (JGI-PGF)"/>
            <person name="Walter F."/>
            <person name="Albersmeier A."/>
            <person name="Kalinowski J."/>
            <person name="Ruckert C."/>
        </authorList>
    </citation>
    <scope>NUCLEOTIDE SEQUENCE</scope>
    <source>
        <strain evidence="4">KCTC 23714</strain>
    </source>
</reference>
<evidence type="ECO:0000256" key="1">
    <source>
        <dbReference type="SAM" id="MobiDB-lite"/>
    </source>
</evidence>
<dbReference type="Gene3D" id="3.10.350.10">
    <property type="entry name" value="LysM domain"/>
    <property type="match status" value="1"/>
</dbReference>
<dbReference type="InterPro" id="IPR036779">
    <property type="entry name" value="LysM_dom_sf"/>
</dbReference>
<dbReference type="CDD" id="cd00118">
    <property type="entry name" value="LysM"/>
    <property type="match status" value="1"/>
</dbReference>
<evidence type="ECO:0000313" key="4">
    <source>
        <dbReference type="EMBL" id="GGW46727.1"/>
    </source>
</evidence>
<dbReference type="SUPFAM" id="SSF54106">
    <property type="entry name" value="LysM domain"/>
    <property type="match status" value="1"/>
</dbReference>
<protein>
    <recommendedName>
        <fullName evidence="3">LysM domain-containing protein</fullName>
    </recommendedName>
</protein>
<feature type="chain" id="PRO_5037609499" description="LysM domain-containing protein" evidence="2">
    <location>
        <begin position="20"/>
        <end position="288"/>
    </location>
</feature>
<evidence type="ECO:0000259" key="3">
    <source>
        <dbReference type="PROSITE" id="PS51782"/>
    </source>
</evidence>
<dbReference type="Pfam" id="PF01476">
    <property type="entry name" value="LysM"/>
    <property type="match status" value="1"/>
</dbReference>